<sequence length="1592" mass="174421">MPISDRDFPLPHLDLASYCAPLEGGKSAIKEAERVFYRENFTRYCEALCLFHLSQQPVYILSHFRRVSTFVVTMATLLFASLAVILSLFFHGGHCGSYLITAPSALQPGSSYDVSVDILNTTDVIVEAELQSWSYNGTIRDYVVRVIESRSDTFSQGAAGSLSFFLNETEWCNDCRLKLRGRGNLQFEETVRLPISSDTVVILVQTDKAIYKPGQTVRFRVVAVYPSLQTYQGDLMVSIKDPNSNEIKVIPRQAPGPFGVIEGDLELSEQPMFGDWSIYVTAVDTGDSQTQSFTVANYELPRFEITVELPPFGLMSERSLNGKVIAKYTFGQDVKGLVELHVGPDTSPDHCGRGPATTQISFDIDGSSTFQIPKEDIQRVMGIYENTRVKVTAFVTESATGVRLNGSSVITYYIKDSTLKFLDNTPSVFKPGLPYTAYIQATTPDGKSPPTGSDQLLSVYTTVRYELTLPDQSLYSSSMFEGTYPAPGQNITLPASGVVPVVIAIPDNATSIDIKATFRGVSRMKSVSKTWSQSNNFLRLTIDDSNIKAGDMVTVKVEGTEPIATINYEVIARGTSVWSESMHGNNEKSFTFDLPMTSSMAPVAHLLAYYSRNGSEIVADSVAFQVAGLFENEVSVGFNRNESQPAQEVEVVLTADPMSMVNVLAVDQSVLLLKSGNDITEDKVAKSVSAFDRSSDKPSSPEYALSYSSANVKDVFQKIGLIVLTDVLMEEPYQYRNYAYDEYADMEMSMAAPLGMRRSRPAARPMAKGRGQAQVERIRNYFPEAWLWTKAEVGSRFCETKDTGRPVEVELNTLGGSSEAAAKLVAQRPTSRVEPLESSSDLQEVERIRNIFPDTWLWETTSASANGTASVSTTVPDTITSWVVSAFATNPLSGLGVAPTTAKLKVFRPFFISLSYPSIVIRGEHVVVQATIFNYLPSDLAVTVQLKGNDNFKNIEINPDGKETFTSGNTEKIIQVRSNEQGVAYFPIRAVQIGLVEVEVTAQSSIAADGVRRFIDVQAEGAPVSYLSTVFVDVDQNNTFMETVNFTLPPSTVSGSERAKVKVSAFVLDSSLDGLSSLLQLPTGCGEQSIVMMAPTLYIAKYLKSTGQLSGALEAQIKHQLATGYQRQLTYQRYDKSFSAFGNNDPVGSTWLTALVARTFAGAMEFTYIDAVVIRDAVKWLIDRQSRDGSFASFGVVLDPNTQTARTAEGLTAYVTLTLLEGEDLPGLNQHDMHKMYNASRRALQNLERQIVANAVTDQLSLSIVSYALSRAQSPVTAQALAQLNSMATSEGPLTYWDDGRSSRVGGIIGRPGASSFIIWHPPVVQARPVNIMTTSYAILAMVHAGRPSEAFPSVRWLISQRNPNGGFSSTQDTIVALEALSAFSATFTHPDSNLSILVTGNDGSGDAAFTVNSDNMLNLQVQELSSFPISTDITATGMGFSLVEMVYSFNVLDELSTPSFDVSTVLLDDDIDSFNLMICTKWLWERETGMVVQEISIPTGFSPDLTTLGIVAGMQKAERKGNTVAVYFDKISRSSLCYSLVMTRTAKIANSQRNFVRTFDYYQPSDQSTVFYHPRKLAESTVCDVCDGCCL</sequence>
<dbReference type="InterPro" id="IPR014756">
    <property type="entry name" value="Ig_E-set"/>
</dbReference>
<name>A0AAE1ADY2_9GAST</name>
<evidence type="ECO:0000259" key="10">
    <source>
        <dbReference type="SMART" id="SM01360"/>
    </source>
</evidence>
<dbReference type="InterPro" id="IPR002890">
    <property type="entry name" value="MG2"/>
</dbReference>
<dbReference type="Pfam" id="PF00207">
    <property type="entry name" value="A2M"/>
    <property type="match status" value="1"/>
</dbReference>
<dbReference type="EMBL" id="JAWDGP010002127">
    <property type="protein sequence ID" value="KAK3785481.1"/>
    <property type="molecule type" value="Genomic_DNA"/>
</dbReference>
<feature type="domain" description="Alpha-2-macroglobulin bait region" evidence="9">
    <location>
        <begin position="538"/>
        <end position="673"/>
    </location>
</feature>
<reference evidence="12" key="1">
    <citation type="journal article" date="2023" name="G3 (Bethesda)">
        <title>A reference genome for the long-term kleptoplast-retaining sea slug Elysia crispata morphotype clarki.</title>
        <authorList>
            <person name="Eastman K.E."/>
            <person name="Pendleton A.L."/>
            <person name="Shaikh M.A."/>
            <person name="Suttiyut T."/>
            <person name="Ogas R."/>
            <person name="Tomko P."/>
            <person name="Gavelis G."/>
            <person name="Widhalm J.R."/>
            <person name="Wisecaver J.H."/>
        </authorList>
    </citation>
    <scope>NUCLEOTIDE SEQUENCE</scope>
    <source>
        <strain evidence="12">ECLA1</strain>
    </source>
</reference>
<dbReference type="InterPro" id="IPR036595">
    <property type="entry name" value="A-macroglobulin_rcpt-bd_sf"/>
</dbReference>
<evidence type="ECO:0000256" key="1">
    <source>
        <dbReference type="ARBA" id="ARBA00010952"/>
    </source>
</evidence>
<dbReference type="InterPro" id="IPR011626">
    <property type="entry name" value="Alpha-macroglobulin_TED"/>
</dbReference>
<dbReference type="SUPFAM" id="SSF81296">
    <property type="entry name" value="E set domains"/>
    <property type="match status" value="1"/>
</dbReference>
<dbReference type="InterPro" id="IPR041555">
    <property type="entry name" value="MG3"/>
</dbReference>
<comment type="caution">
    <text evidence="12">The sequence shown here is derived from an EMBL/GenBank/DDBJ whole genome shotgun (WGS) entry which is preliminary data.</text>
</comment>
<dbReference type="Pfam" id="PF07678">
    <property type="entry name" value="TED_complement"/>
    <property type="match status" value="1"/>
</dbReference>
<dbReference type="Gene3D" id="2.60.120.1540">
    <property type="match status" value="1"/>
</dbReference>
<dbReference type="InterPro" id="IPR001599">
    <property type="entry name" value="Macroglobln_a2"/>
</dbReference>
<dbReference type="InterPro" id="IPR011625">
    <property type="entry name" value="A2M_N_BRD"/>
</dbReference>
<evidence type="ECO:0000256" key="4">
    <source>
        <dbReference type="ARBA" id="ARBA00022900"/>
    </source>
</evidence>
<dbReference type="GO" id="GO:0004867">
    <property type="term" value="F:serine-type endopeptidase inhibitor activity"/>
    <property type="evidence" value="ECO:0007669"/>
    <property type="project" value="UniProtKB-KW"/>
</dbReference>
<dbReference type="Gene3D" id="1.50.10.20">
    <property type="match status" value="1"/>
</dbReference>
<dbReference type="Gene3D" id="2.60.40.1930">
    <property type="match status" value="2"/>
</dbReference>
<dbReference type="GO" id="GO:0005615">
    <property type="term" value="C:extracellular space"/>
    <property type="evidence" value="ECO:0007669"/>
    <property type="project" value="InterPro"/>
</dbReference>
<dbReference type="SUPFAM" id="SSF48239">
    <property type="entry name" value="Terpenoid cyclases/Protein prenyltransferases"/>
    <property type="match status" value="1"/>
</dbReference>
<feature type="transmembrane region" description="Helical" evidence="8">
    <location>
        <begin position="70"/>
        <end position="90"/>
    </location>
</feature>
<evidence type="ECO:0000256" key="7">
    <source>
        <dbReference type="ARBA" id="ARBA00023180"/>
    </source>
</evidence>
<dbReference type="Gene3D" id="2.20.130.20">
    <property type="match status" value="1"/>
</dbReference>
<gene>
    <name evidence="12" type="ORF">RRG08_048616</name>
</gene>
<evidence type="ECO:0000313" key="12">
    <source>
        <dbReference type="EMBL" id="KAK3785481.1"/>
    </source>
</evidence>
<dbReference type="Proteomes" id="UP001283361">
    <property type="component" value="Unassembled WGS sequence"/>
</dbReference>
<dbReference type="InterPro" id="IPR008930">
    <property type="entry name" value="Terpenoid_cyclase/PrenylTrfase"/>
</dbReference>
<dbReference type="SMART" id="SM01361">
    <property type="entry name" value="A2M_recep"/>
    <property type="match status" value="1"/>
</dbReference>
<keyword evidence="8" id="KW-0472">Membrane</keyword>
<dbReference type="Gene3D" id="2.60.40.690">
    <property type="entry name" value="Alpha-macroglobulin, receptor-binding domain"/>
    <property type="match status" value="1"/>
</dbReference>
<dbReference type="InterPro" id="IPR050473">
    <property type="entry name" value="A2M/Complement_sys"/>
</dbReference>
<keyword evidence="8" id="KW-0812">Transmembrane</keyword>
<dbReference type="Pfam" id="PF07677">
    <property type="entry name" value="A2M_recep"/>
    <property type="match status" value="1"/>
</dbReference>
<dbReference type="Pfam" id="PF07703">
    <property type="entry name" value="A2M_BRD"/>
    <property type="match status" value="1"/>
</dbReference>
<keyword evidence="4" id="KW-0722">Serine protease inhibitor</keyword>
<evidence type="ECO:0000259" key="11">
    <source>
        <dbReference type="SMART" id="SM01361"/>
    </source>
</evidence>
<dbReference type="PROSITE" id="PS00477">
    <property type="entry name" value="ALPHA_2_MACROGLOBULIN"/>
    <property type="match status" value="1"/>
</dbReference>
<dbReference type="FunFam" id="2.60.40.1930:FF:000001">
    <property type="entry name" value="CD109 isoform 3"/>
    <property type="match status" value="1"/>
</dbReference>
<dbReference type="Gene3D" id="2.60.40.10">
    <property type="entry name" value="Immunoglobulins"/>
    <property type="match status" value="2"/>
</dbReference>
<accession>A0AAE1ADY2</accession>
<dbReference type="PANTHER" id="PTHR11412:SF136">
    <property type="entry name" value="CD109 ANTIGEN"/>
    <property type="match status" value="1"/>
</dbReference>
<evidence type="ECO:0000313" key="13">
    <source>
        <dbReference type="Proteomes" id="UP001283361"/>
    </source>
</evidence>
<dbReference type="SMART" id="SM01360">
    <property type="entry name" value="A2M"/>
    <property type="match status" value="1"/>
</dbReference>
<organism evidence="12 13">
    <name type="scientific">Elysia crispata</name>
    <name type="common">lettuce slug</name>
    <dbReference type="NCBI Taxonomy" id="231223"/>
    <lineage>
        <taxon>Eukaryota</taxon>
        <taxon>Metazoa</taxon>
        <taxon>Spiralia</taxon>
        <taxon>Lophotrochozoa</taxon>
        <taxon>Mollusca</taxon>
        <taxon>Gastropoda</taxon>
        <taxon>Heterobranchia</taxon>
        <taxon>Euthyneura</taxon>
        <taxon>Panpulmonata</taxon>
        <taxon>Sacoglossa</taxon>
        <taxon>Placobranchoidea</taxon>
        <taxon>Plakobranchidae</taxon>
        <taxon>Elysia</taxon>
    </lineage>
</organism>
<evidence type="ECO:0000256" key="6">
    <source>
        <dbReference type="ARBA" id="ARBA00023157"/>
    </source>
</evidence>
<dbReference type="SMART" id="SM01359">
    <property type="entry name" value="A2M_N_2"/>
    <property type="match status" value="1"/>
</dbReference>
<evidence type="ECO:0000256" key="2">
    <source>
        <dbReference type="ARBA" id="ARBA00022690"/>
    </source>
</evidence>
<comment type="similarity">
    <text evidence="1">Belongs to the protease inhibitor I39 (alpha-2-macroglobulin) family.</text>
</comment>
<dbReference type="InterPro" id="IPR009048">
    <property type="entry name" value="A-macroglobulin_rcpt-bd"/>
</dbReference>
<dbReference type="Gene3D" id="2.60.40.1940">
    <property type="match status" value="1"/>
</dbReference>
<evidence type="ECO:0000259" key="9">
    <source>
        <dbReference type="SMART" id="SM01359"/>
    </source>
</evidence>
<keyword evidence="7" id="KW-0325">Glycoprotein</keyword>
<keyword evidence="2" id="KW-0646">Protease inhibitor</keyword>
<dbReference type="InterPro" id="IPR019742">
    <property type="entry name" value="MacrogloblnA2_CS"/>
</dbReference>
<evidence type="ECO:0000256" key="5">
    <source>
        <dbReference type="ARBA" id="ARBA00022966"/>
    </source>
</evidence>
<dbReference type="InterPro" id="IPR047565">
    <property type="entry name" value="Alpha-macroglob_thiol-ester_cl"/>
</dbReference>
<proteinExistence type="inferred from homology"/>
<protein>
    <recommendedName>
        <fullName evidence="14">CD109 antigen</fullName>
    </recommendedName>
</protein>
<dbReference type="Pfam" id="PF17791">
    <property type="entry name" value="MG3"/>
    <property type="match status" value="1"/>
</dbReference>
<evidence type="ECO:0008006" key="14">
    <source>
        <dbReference type="Google" id="ProtNLM"/>
    </source>
</evidence>
<keyword evidence="6" id="KW-1015">Disulfide bond</keyword>
<keyword evidence="8" id="KW-1133">Transmembrane helix</keyword>
<dbReference type="PANTHER" id="PTHR11412">
    <property type="entry name" value="MACROGLOBULIN / COMPLEMENT"/>
    <property type="match status" value="1"/>
</dbReference>
<keyword evidence="13" id="KW-1185">Reference proteome</keyword>
<dbReference type="InterPro" id="IPR013783">
    <property type="entry name" value="Ig-like_fold"/>
</dbReference>
<dbReference type="Gene3D" id="6.20.50.160">
    <property type="match status" value="1"/>
</dbReference>
<keyword evidence="3" id="KW-0732">Signal</keyword>
<dbReference type="SUPFAM" id="SSF49410">
    <property type="entry name" value="Alpha-macroglobulin receptor domain"/>
    <property type="match status" value="1"/>
</dbReference>
<dbReference type="SMART" id="SM01419">
    <property type="entry name" value="Thiol-ester_cl"/>
    <property type="match status" value="1"/>
</dbReference>
<evidence type="ECO:0000256" key="3">
    <source>
        <dbReference type="ARBA" id="ARBA00022729"/>
    </source>
</evidence>
<feature type="domain" description="Alpha-2-macroglobulin" evidence="10">
    <location>
        <begin position="855"/>
        <end position="946"/>
    </location>
</feature>
<dbReference type="Pfam" id="PF01835">
    <property type="entry name" value="MG2"/>
    <property type="match status" value="1"/>
</dbReference>
<feature type="domain" description="Alpha-macroglobulin receptor-binding" evidence="11">
    <location>
        <begin position="1489"/>
        <end position="1573"/>
    </location>
</feature>
<evidence type="ECO:0000256" key="8">
    <source>
        <dbReference type="SAM" id="Phobius"/>
    </source>
</evidence>
<keyword evidence="5" id="KW-0882">Thioester bond</keyword>